<keyword evidence="7" id="KW-1185">Reference proteome</keyword>
<evidence type="ECO:0000259" key="5">
    <source>
        <dbReference type="PROSITE" id="PS50893"/>
    </source>
</evidence>
<dbReference type="PROSITE" id="PS00211">
    <property type="entry name" value="ABC_TRANSPORTER_1"/>
    <property type="match status" value="1"/>
</dbReference>
<evidence type="ECO:0000256" key="4">
    <source>
        <dbReference type="ARBA" id="ARBA00022840"/>
    </source>
</evidence>
<dbReference type="PANTHER" id="PTHR43335">
    <property type="entry name" value="ABC TRANSPORTER, ATP-BINDING PROTEIN"/>
    <property type="match status" value="1"/>
</dbReference>
<dbReference type="PROSITE" id="PS50893">
    <property type="entry name" value="ABC_TRANSPORTER_2"/>
    <property type="match status" value="1"/>
</dbReference>
<proteinExistence type="inferred from homology"/>
<evidence type="ECO:0000256" key="3">
    <source>
        <dbReference type="ARBA" id="ARBA00022741"/>
    </source>
</evidence>
<dbReference type="GO" id="GO:0005524">
    <property type="term" value="F:ATP binding"/>
    <property type="evidence" value="ECO:0007669"/>
    <property type="project" value="UniProtKB-KW"/>
</dbReference>
<dbReference type="SUPFAM" id="SSF52540">
    <property type="entry name" value="P-loop containing nucleoside triphosphate hydrolases"/>
    <property type="match status" value="1"/>
</dbReference>
<keyword evidence="4 6" id="KW-0067">ATP-binding</keyword>
<dbReference type="Gene3D" id="3.40.50.300">
    <property type="entry name" value="P-loop containing nucleotide triphosphate hydrolases"/>
    <property type="match status" value="1"/>
</dbReference>
<dbReference type="EMBL" id="JAUEMJ010000003">
    <property type="protein sequence ID" value="MDN3240466.1"/>
    <property type="molecule type" value="Genomic_DNA"/>
</dbReference>
<dbReference type="SMART" id="SM00382">
    <property type="entry name" value="AAA"/>
    <property type="match status" value="1"/>
</dbReference>
<evidence type="ECO:0000256" key="2">
    <source>
        <dbReference type="ARBA" id="ARBA00022448"/>
    </source>
</evidence>
<dbReference type="InterPro" id="IPR003593">
    <property type="entry name" value="AAA+_ATPase"/>
</dbReference>
<comment type="caution">
    <text evidence="6">The sequence shown here is derived from an EMBL/GenBank/DDBJ whole genome shotgun (WGS) entry which is preliminary data.</text>
</comment>
<organism evidence="6 7">
    <name type="scientific">Glycomyces tritici</name>
    <dbReference type="NCBI Taxonomy" id="2665176"/>
    <lineage>
        <taxon>Bacteria</taxon>
        <taxon>Bacillati</taxon>
        <taxon>Actinomycetota</taxon>
        <taxon>Actinomycetes</taxon>
        <taxon>Glycomycetales</taxon>
        <taxon>Glycomycetaceae</taxon>
        <taxon>Glycomyces</taxon>
    </lineage>
</organism>
<keyword evidence="3" id="KW-0547">Nucleotide-binding</keyword>
<reference evidence="6" key="1">
    <citation type="submission" date="2023-06" db="EMBL/GenBank/DDBJ databases">
        <title>Gycomyces niveus sp.nov., a novel actinomycete isolated from soil in Shouguang.</title>
        <authorList>
            <person name="Yang X."/>
            <person name="Zhao J."/>
        </authorList>
    </citation>
    <scope>NUCLEOTIDE SEQUENCE</scope>
    <source>
        <strain evidence="6">NEAU C2</strain>
    </source>
</reference>
<evidence type="ECO:0000313" key="6">
    <source>
        <dbReference type="EMBL" id="MDN3240466.1"/>
    </source>
</evidence>
<dbReference type="Proteomes" id="UP001171902">
    <property type="component" value="Unassembled WGS sequence"/>
</dbReference>
<protein>
    <submittedName>
        <fullName evidence="6">ATP-binding cassette domain-containing protein</fullName>
    </submittedName>
</protein>
<dbReference type="Pfam" id="PF00005">
    <property type="entry name" value="ABC_tran"/>
    <property type="match status" value="1"/>
</dbReference>
<dbReference type="InterPro" id="IPR017871">
    <property type="entry name" value="ABC_transporter-like_CS"/>
</dbReference>
<feature type="domain" description="ABC transporter" evidence="5">
    <location>
        <begin position="2"/>
        <end position="227"/>
    </location>
</feature>
<comment type="similarity">
    <text evidence="1">Belongs to the ABC transporter superfamily.</text>
</comment>
<gene>
    <name evidence="6" type="ORF">QWI33_12075</name>
</gene>
<name>A0ABT7YPE2_9ACTN</name>
<dbReference type="InterPro" id="IPR003439">
    <property type="entry name" value="ABC_transporter-like_ATP-bd"/>
</dbReference>
<dbReference type="PANTHER" id="PTHR43335:SF4">
    <property type="entry name" value="ABC TRANSPORTER, ATP-BINDING PROTEIN"/>
    <property type="match status" value="1"/>
</dbReference>
<evidence type="ECO:0000313" key="7">
    <source>
        <dbReference type="Proteomes" id="UP001171902"/>
    </source>
</evidence>
<accession>A0ABT7YPE2</accession>
<dbReference type="InterPro" id="IPR027417">
    <property type="entry name" value="P-loop_NTPase"/>
</dbReference>
<evidence type="ECO:0000256" key="1">
    <source>
        <dbReference type="ARBA" id="ARBA00005417"/>
    </source>
</evidence>
<dbReference type="RefSeq" id="WP_289957397.1">
    <property type="nucleotide sequence ID" value="NZ_JAUEMJ010000003.1"/>
</dbReference>
<keyword evidence="2" id="KW-0813">Transport</keyword>
<sequence>MIEVRNLTKRYRGGTAVDDLSFTVEPGRVTGFLGPNGAGKSTTIRLILGLDRPTSGRAMVNGRPYASLDRPLTEVGALMEAGDLHPTRSVREHLRWLARTNGIGERRIGEVLEATGMAGVARKRAKALSLGMKQRLGVAAALLGDPGVLILDEPVNGLDPEGVVWIRHLMKGLAAEGRTVLVSSHLMSEMALTAEHLVVIGRGRLLADTSTEDFIAAHAADGGGSSLEEAFMRLTGASVDFRSGSGMPGGAL</sequence>